<sequence>MPIMQSSSSSTVSFQVTGSATPATLPLTRCVHRELSYAYVPVNVLFSVSVEPRFILKRKRLAFLAPPIPTVRDTVSIANETAFCDWLTDNRHRLDPSLVVLTHVVRSSGWIGGVVTGRNSNASVSVSGMATVSMDASVEYEVARVKSNQSISFSSFRVVFQSPGLKTEAGTGRDGKDEDGPGLCNF</sequence>
<dbReference type="InParanoid" id="A0A166N9K0"/>
<gene>
    <name evidence="2" type="ORF">EXIGLDRAFT_495590</name>
</gene>
<dbReference type="Proteomes" id="UP000077266">
    <property type="component" value="Unassembled WGS sequence"/>
</dbReference>
<protein>
    <submittedName>
        <fullName evidence="2">Uncharacterized protein</fullName>
    </submittedName>
</protein>
<proteinExistence type="predicted"/>
<reference evidence="2 3" key="1">
    <citation type="journal article" date="2016" name="Mol. Biol. Evol.">
        <title>Comparative Genomics of Early-Diverging Mushroom-Forming Fungi Provides Insights into the Origins of Lignocellulose Decay Capabilities.</title>
        <authorList>
            <person name="Nagy L.G."/>
            <person name="Riley R."/>
            <person name="Tritt A."/>
            <person name="Adam C."/>
            <person name="Daum C."/>
            <person name="Floudas D."/>
            <person name="Sun H."/>
            <person name="Yadav J.S."/>
            <person name="Pangilinan J."/>
            <person name="Larsson K.H."/>
            <person name="Matsuura K."/>
            <person name="Barry K."/>
            <person name="Labutti K."/>
            <person name="Kuo R."/>
            <person name="Ohm R.A."/>
            <person name="Bhattacharya S.S."/>
            <person name="Shirouzu T."/>
            <person name="Yoshinaga Y."/>
            <person name="Martin F.M."/>
            <person name="Grigoriev I.V."/>
            <person name="Hibbett D.S."/>
        </authorList>
    </citation>
    <scope>NUCLEOTIDE SEQUENCE [LARGE SCALE GENOMIC DNA]</scope>
    <source>
        <strain evidence="2 3">HHB12029</strain>
    </source>
</reference>
<evidence type="ECO:0000313" key="3">
    <source>
        <dbReference type="Proteomes" id="UP000077266"/>
    </source>
</evidence>
<evidence type="ECO:0000256" key="1">
    <source>
        <dbReference type="SAM" id="MobiDB-lite"/>
    </source>
</evidence>
<organism evidence="2 3">
    <name type="scientific">Exidia glandulosa HHB12029</name>
    <dbReference type="NCBI Taxonomy" id="1314781"/>
    <lineage>
        <taxon>Eukaryota</taxon>
        <taxon>Fungi</taxon>
        <taxon>Dikarya</taxon>
        <taxon>Basidiomycota</taxon>
        <taxon>Agaricomycotina</taxon>
        <taxon>Agaricomycetes</taxon>
        <taxon>Auriculariales</taxon>
        <taxon>Exidiaceae</taxon>
        <taxon>Exidia</taxon>
    </lineage>
</organism>
<feature type="region of interest" description="Disordered" evidence="1">
    <location>
        <begin position="167"/>
        <end position="186"/>
    </location>
</feature>
<dbReference type="EMBL" id="KV426728">
    <property type="protein sequence ID" value="KZV78907.1"/>
    <property type="molecule type" value="Genomic_DNA"/>
</dbReference>
<accession>A0A166N9K0</accession>
<dbReference type="AlphaFoldDB" id="A0A166N9K0"/>
<evidence type="ECO:0000313" key="2">
    <source>
        <dbReference type="EMBL" id="KZV78907.1"/>
    </source>
</evidence>
<keyword evidence="3" id="KW-1185">Reference proteome</keyword>
<name>A0A166N9K0_EXIGL</name>